<keyword evidence="3" id="KW-0143">Chaperone</keyword>
<dbReference type="GO" id="GO:0016787">
    <property type="term" value="F:hydrolase activity"/>
    <property type="evidence" value="ECO:0007669"/>
    <property type="project" value="UniProtKB-KW"/>
</dbReference>
<evidence type="ECO:0000256" key="3">
    <source>
        <dbReference type="ARBA" id="ARBA00023186"/>
    </source>
</evidence>
<dbReference type="InterPro" id="IPR051316">
    <property type="entry name" value="Zinc-reg_GTPase_activator"/>
</dbReference>
<dbReference type="AlphaFoldDB" id="A0A315ZWE2"/>
<feature type="domain" description="CobW/HypB/UreG nucleotide-binding" evidence="6">
    <location>
        <begin position="4"/>
        <end position="176"/>
    </location>
</feature>
<dbReference type="SUPFAM" id="SSF90002">
    <property type="entry name" value="Hypothetical protein YjiA, C-terminal domain"/>
    <property type="match status" value="1"/>
</dbReference>
<feature type="domain" description="CobW C-terminal" evidence="7">
    <location>
        <begin position="218"/>
        <end position="305"/>
    </location>
</feature>
<evidence type="ECO:0000256" key="1">
    <source>
        <dbReference type="ARBA" id="ARBA00022741"/>
    </source>
</evidence>
<dbReference type="Pfam" id="PF07683">
    <property type="entry name" value="CobW_C"/>
    <property type="match status" value="1"/>
</dbReference>
<evidence type="ECO:0000313" key="9">
    <source>
        <dbReference type="Proteomes" id="UP000254051"/>
    </source>
</evidence>
<dbReference type="Gene3D" id="3.40.50.300">
    <property type="entry name" value="P-loop containing nucleotide triphosphate hydrolases"/>
    <property type="match status" value="1"/>
</dbReference>
<comment type="similarity">
    <text evidence="4">Belongs to the SIMIBI class G3E GTPase family. ZNG1 subfamily.</text>
</comment>
<sequence>MEIQIISGFLGTGKTTFLNQYLPLLDGKTVVIENEFGDVGIDGELIKGDIPVREIYAGCICCSLSVEFREGICEIEKKFHPDRILIEPSGVGRLSDVINACEKARMKDGVDVSVTKLISIVDIMAFEECADYFGSFYLDQIQHGRLLLLSNLDGIGKTEKEVQIERIREKNPDAIIYEGDWRELDREALLTLVDMAENYTDHPEVVAHQPIPADKVFSSLSFINPGVKTADQIEKTIAMLKNEEYGQVLRVKGILQVDTGEVLQIDATPYYSRYQNAANSNRDEKENKLILIGCNLEQEKIRELFHPGMKEEE</sequence>
<keyword evidence="2" id="KW-0378">Hydrolase</keyword>
<dbReference type="InterPro" id="IPR027417">
    <property type="entry name" value="P-loop_NTPase"/>
</dbReference>
<accession>A0A315ZWE2</accession>
<gene>
    <name evidence="8" type="ORF">SAMN05216529_10628</name>
</gene>
<dbReference type="EMBL" id="UHJJ01000006">
    <property type="protein sequence ID" value="SUQ14337.1"/>
    <property type="molecule type" value="Genomic_DNA"/>
</dbReference>
<dbReference type="RefSeq" id="WP_109711135.1">
    <property type="nucleotide sequence ID" value="NZ_QGDS01000006.1"/>
</dbReference>
<dbReference type="PANTHER" id="PTHR13748:SF62">
    <property type="entry name" value="COBW DOMAIN-CONTAINING PROTEIN"/>
    <property type="match status" value="1"/>
</dbReference>
<keyword evidence="9" id="KW-1185">Reference proteome</keyword>
<reference evidence="9" key="1">
    <citation type="submission" date="2017-07" db="EMBL/GenBank/DDBJ databases">
        <authorList>
            <person name="Varghese N."/>
            <person name="Submissions S."/>
        </authorList>
    </citation>
    <scope>NUCLEOTIDE SEQUENCE [LARGE SCALE GENOMIC DNA]</scope>
    <source>
        <strain evidence="9">NLAE-zl-C134</strain>
    </source>
</reference>
<evidence type="ECO:0000256" key="5">
    <source>
        <dbReference type="ARBA" id="ARBA00049117"/>
    </source>
</evidence>
<comment type="catalytic activity">
    <reaction evidence="5">
        <text>GTP + H2O = GDP + phosphate + H(+)</text>
        <dbReference type="Rhea" id="RHEA:19669"/>
        <dbReference type="ChEBI" id="CHEBI:15377"/>
        <dbReference type="ChEBI" id="CHEBI:15378"/>
        <dbReference type="ChEBI" id="CHEBI:37565"/>
        <dbReference type="ChEBI" id="CHEBI:43474"/>
        <dbReference type="ChEBI" id="CHEBI:58189"/>
    </reaction>
    <physiologicalReaction direction="left-to-right" evidence="5">
        <dbReference type="Rhea" id="RHEA:19670"/>
    </physiologicalReaction>
</comment>
<dbReference type="Gene3D" id="3.30.1220.10">
    <property type="entry name" value="CobW-like, C-terminal domain"/>
    <property type="match status" value="1"/>
</dbReference>
<proteinExistence type="inferred from homology"/>
<dbReference type="Proteomes" id="UP000254051">
    <property type="component" value="Unassembled WGS sequence"/>
</dbReference>
<protein>
    <submittedName>
        <fullName evidence="8">GTPase, G3E family</fullName>
    </submittedName>
</protein>
<dbReference type="Pfam" id="PF02492">
    <property type="entry name" value="cobW"/>
    <property type="match status" value="1"/>
</dbReference>
<dbReference type="InterPro" id="IPR011629">
    <property type="entry name" value="CobW-like_C"/>
</dbReference>
<dbReference type="InterPro" id="IPR003495">
    <property type="entry name" value="CobW/HypB/UreG_nucleotide-bd"/>
</dbReference>
<keyword evidence="1" id="KW-0547">Nucleotide-binding</keyword>
<dbReference type="GO" id="GO:0005737">
    <property type="term" value="C:cytoplasm"/>
    <property type="evidence" value="ECO:0007669"/>
    <property type="project" value="TreeGrafter"/>
</dbReference>
<dbReference type="OrthoDB" id="9808822at2"/>
<organism evidence="8 9">
    <name type="scientific">Faecalicatena contorta</name>
    <dbReference type="NCBI Taxonomy" id="39482"/>
    <lineage>
        <taxon>Bacteria</taxon>
        <taxon>Bacillati</taxon>
        <taxon>Bacillota</taxon>
        <taxon>Clostridia</taxon>
        <taxon>Lachnospirales</taxon>
        <taxon>Lachnospiraceae</taxon>
        <taxon>Faecalicatena</taxon>
    </lineage>
</organism>
<name>A0A315ZWE2_9FIRM</name>
<dbReference type="GO" id="GO:0000166">
    <property type="term" value="F:nucleotide binding"/>
    <property type="evidence" value="ECO:0007669"/>
    <property type="project" value="UniProtKB-KW"/>
</dbReference>
<evidence type="ECO:0000259" key="6">
    <source>
        <dbReference type="Pfam" id="PF02492"/>
    </source>
</evidence>
<dbReference type="SUPFAM" id="SSF52540">
    <property type="entry name" value="P-loop containing nucleoside triphosphate hydrolases"/>
    <property type="match status" value="1"/>
</dbReference>
<dbReference type="PANTHER" id="PTHR13748">
    <property type="entry name" value="COBW-RELATED"/>
    <property type="match status" value="1"/>
</dbReference>
<evidence type="ECO:0000313" key="8">
    <source>
        <dbReference type="EMBL" id="SUQ14337.1"/>
    </source>
</evidence>
<dbReference type="InterPro" id="IPR036627">
    <property type="entry name" value="CobW-likC_sf"/>
</dbReference>
<evidence type="ECO:0000256" key="2">
    <source>
        <dbReference type="ARBA" id="ARBA00022801"/>
    </source>
</evidence>
<evidence type="ECO:0000256" key="4">
    <source>
        <dbReference type="ARBA" id="ARBA00034320"/>
    </source>
</evidence>
<evidence type="ECO:0000259" key="7">
    <source>
        <dbReference type="Pfam" id="PF07683"/>
    </source>
</evidence>